<accession>A0ABQ9VLC4</accession>
<name>A0ABQ9VLC4_SAGOE</name>
<evidence type="ECO:0000313" key="3">
    <source>
        <dbReference type="Proteomes" id="UP001266305"/>
    </source>
</evidence>
<keyword evidence="3" id="KW-1185">Reference proteome</keyword>
<organism evidence="2 3">
    <name type="scientific">Saguinus oedipus</name>
    <name type="common">Cotton-top tamarin</name>
    <name type="synonym">Oedipomidas oedipus</name>
    <dbReference type="NCBI Taxonomy" id="9490"/>
    <lineage>
        <taxon>Eukaryota</taxon>
        <taxon>Metazoa</taxon>
        <taxon>Chordata</taxon>
        <taxon>Craniata</taxon>
        <taxon>Vertebrata</taxon>
        <taxon>Euteleostomi</taxon>
        <taxon>Mammalia</taxon>
        <taxon>Eutheria</taxon>
        <taxon>Euarchontoglires</taxon>
        <taxon>Primates</taxon>
        <taxon>Haplorrhini</taxon>
        <taxon>Platyrrhini</taxon>
        <taxon>Cebidae</taxon>
        <taxon>Callitrichinae</taxon>
        <taxon>Saguinus</taxon>
    </lineage>
</organism>
<dbReference type="Proteomes" id="UP001266305">
    <property type="component" value="Unassembled WGS sequence"/>
</dbReference>
<dbReference type="EMBL" id="JASSZA010000005">
    <property type="protein sequence ID" value="KAK2110164.1"/>
    <property type="molecule type" value="Genomic_DNA"/>
</dbReference>
<gene>
    <name evidence="2" type="ORF">P7K49_009910</name>
</gene>
<feature type="compositionally biased region" description="Pro residues" evidence="1">
    <location>
        <begin position="1"/>
        <end position="17"/>
    </location>
</feature>
<proteinExistence type="predicted"/>
<sequence>MEQFPSPPARPPSPPEPSLLGVISFNSSFPTRGLGGGWADSLPHTLLLGRNADSDLASGVGRLMSGGKLFLWKAQDRGSFSAD</sequence>
<reference evidence="2 3" key="1">
    <citation type="submission" date="2023-05" db="EMBL/GenBank/DDBJ databases">
        <title>B98-5 Cell Line De Novo Hybrid Assembly: An Optical Mapping Approach.</title>
        <authorList>
            <person name="Kananen K."/>
            <person name="Auerbach J.A."/>
            <person name="Kautto E."/>
            <person name="Blachly J.S."/>
        </authorList>
    </citation>
    <scope>NUCLEOTIDE SEQUENCE [LARGE SCALE GENOMIC DNA]</scope>
    <source>
        <strain evidence="2">B95-8</strain>
        <tissue evidence="2">Cell line</tissue>
    </source>
</reference>
<evidence type="ECO:0000256" key="1">
    <source>
        <dbReference type="SAM" id="MobiDB-lite"/>
    </source>
</evidence>
<protein>
    <submittedName>
        <fullName evidence="2">Uncharacterized protein</fullName>
    </submittedName>
</protein>
<evidence type="ECO:0000313" key="2">
    <source>
        <dbReference type="EMBL" id="KAK2110164.1"/>
    </source>
</evidence>
<feature type="region of interest" description="Disordered" evidence="1">
    <location>
        <begin position="1"/>
        <end position="22"/>
    </location>
</feature>
<comment type="caution">
    <text evidence="2">The sequence shown here is derived from an EMBL/GenBank/DDBJ whole genome shotgun (WGS) entry which is preliminary data.</text>
</comment>